<evidence type="ECO:0000256" key="2">
    <source>
        <dbReference type="ARBA" id="ARBA00009399"/>
    </source>
</evidence>
<keyword evidence="9" id="KW-1185">Reference proteome</keyword>
<comment type="caution">
    <text evidence="8">The sequence shown here is derived from an EMBL/GenBank/DDBJ whole genome shotgun (WGS) entry which is preliminary data.</text>
</comment>
<keyword evidence="3 6" id="KW-0812">Transmembrane</keyword>
<dbReference type="InterPro" id="IPR007267">
    <property type="entry name" value="GtrA_DPMS_TM"/>
</dbReference>
<dbReference type="EMBL" id="NEVJ01000003">
    <property type="protein sequence ID" value="OZI20932.1"/>
    <property type="molecule type" value="Genomic_DNA"/>
</dbReference>
<sequence>MRKLLGLLASPFGRFLIAGGIAAAANYGSRFAFSLWLPYAWAIVCAYIVGMIVAFVLMRTLVFDAREGRLGPQVAKFTAVNLLAVLQTLVISIALVRWVFGPLGVPHAQAIAHLIGVLFPIGTSYIGHKMVTFK</sequence>
<dbReference type="OrthoDB" id="7060875at2"/>
<dbReference type="Pfam" id="PF04138">
    <property type="entry name" value="GtrA_DPMS_TM"/>
    <property type="match status" value="1"/>
</dbReference>
<accession>A0A261R8E4</accession>
<proteinExistence type="inferred from homology"/>
<dbReference type="PANTHER" id="PTHR38459">
    <property type="entry name" value="PROPHAGE BACTOPRENOL-LINKED GLUCOSE TRANSLOCASE HOMOLOG"/>
    <property type="match status" value="1"/>
</dbReference>
<evidence type="ECO:0000313" key="8">
    <source>
        <dbReference type="EMBL" id="OZI20932.1"/>
    </source>
</evidence>
<dbReference type="Proteomes" id="UP000216857">
    <property type="component" value="Unassembled WGS sequence"/>
</dbReference>
<comment type="similarity">
    <text evidence="2">Belongs to the GtrA family.</text>
</comment>
<evidence type="ECO:0000256" key="3">
    <source>
        <dbReference type="ARBA" id="ARBA00022692"/>
    </source>
</evidence>
<evidence type="ECO:0000256" key="1">
    <source>
        <dbReference type="ARBA" id="ARBA00004141"/>
    </source>
</evidence>
<reference evidence="8" key="1">
    <citation type="submission" date="2017-05" db="EMBL/GenBank/DDBJ databases">
        <title>Complete and WGS of Bordetella genogroups.</title>
        <authorList>
            <person name="Spilker T."/>
            <person name="Lipuma J."/>
        </authorList>
    </citation>
    <scope>NUCLEOTIDE SEQUENCE</scope>
    <source>
        <strain evidence="8">AU21707</strain>
    </source>
</reference>
<gene>
    <name evidence="8" type="ORF">CAL26_26110</name>
</gene>
<dbReference type="InterPro" id="IPR051401">
    <property type="entry name" value="GtrA_CellWall_Glycosyl"/>
</dbReference>
<feature type="transmembrane region" description="Helical" evidence="6">
    <location>
        <begin position="106"/>
        <end position="127"/>
    </location>
</feature>
<comment type="subcellular location">
    <subcellularLocation>
        <location evidence="1">Membrane</location>
        <topology evidence="1">Multi-pass membrane protein</topology>
    </subcellularLocation>
</comment>
<evidence type="ECO:0000256" key="6">
    <source>
        <dbReference type="SAM" id="Phobius"/>
    </source>
</evidence>
<evidence type="ECO:0000256" key="4">
    <source>
        <dbReference type="ARBA" id="ARBA00022989"/>
    </source>
</evidence>
<organism evidence="8 9">
    <name type="scientific">Bordetella genomosp. 9</name>
    <dbReference type="NCBI Taxonomy" id="1416803"/>
    <lineage>
        <taxon>Bacteria</taxon>
        <taxon>Pseudomonadati</taxon>
        <taxon>Pseudomonadota</taxon>
        <taxon>Betaproteobacteria</taxon>
        <taxon>Burkholderiales</taxon>
        <taxon>Alcaligenaceae</taxon>
        <taxon>Bordetella</taxon>
    </lineage>
</organism>
<feature type="transmembrane region" description="Helical" evidence="6">
    <location>
        <begin position="79"/>
        <end position="100"/>
    </location>
</feature>
<name>A0A261R8E4_9BORD</name>
<protein>
    <recommendedName>
        <fullName evidence="7">GtrA/DPMS transmembrane domain-containing protein</fullName>
    </recommendedName>
</protein>
<keyword evidence="4 6" id="KW-1133">Transmembrane helix</keyword>
<evidence type="ECO:0000313" key="9">
    <source>
        <dbReference type="Proteomes" id="UP000216857"/>
    </source>
</evidence>
<keyword evidence="5 6" id="KW-0472">Membrane</keyword>
<dbReference type="GO" id="GO:0005886">
    <property type="term" value="C:plasma membrane"/>
    <property type="evidence" value="ECO:0007669"/>
    <property type="project" value="TreeGrafter"/>
</dbReference>
<dbReference type="PANTHER" id="PTHR38459:SF1">
    <property type="entry name" value="PROPHAGE BACTOPRENOL-LINKED GLUCOSE TRANSLOCASE HOMOLOG"/>
    <property type="match status" value="1"/>
</dbReference>
<evidence type="ECO:0000259" key="7">
    <source>
        <dbReference type="Pfam" id="PF04138"/>
    </source>
</evidence>
<feature type="domain" description="GtrA/DPMS transmembrane" evidence="7">
    <location>
        <begin position="14"/>
        <end position="133"/>
    </location>
</feature>
<dbReference type="RefSeq" id="WP_094849488.1">
    <property type="nucleotide sequence ID" value="NZ_NEVJ01000003.1"/>
</dbReference>
<dbReference type="GO" id="GO:0000271">
    <property type="term" value="P:polysaccharide biosynthetic process"/>
    <property type="evidence" value="ECO:0007669"/>
    <property type="project" value="InterPro"/>
</dbReference>
<evidence type="ECO:0000256" key="5">
    <source>
        <dbReference type="ARBA" id="ARBA00023136"/>
    </source>
</evidence>
<feature type="transmembrane region" description="Helical" evidence="6">
    <location>
        <begin position="40"/>
        <end position="58"/>
    </location>
</feature>
<dbReference type="AlphaFoldDB" id="A0A261R8E4"/>